<accession>A0ABZ2KFH2</accession>
<dbReference type="PANTHER" id="PTHR46623:SF6">
    <property type="entry name" value="ALPHA_BETA-HYDROLASES SUPERFAMILY PROTEIN"/>
    <property type="match status" value="1"/>
</dbReference>
<evidence type="ECO:0000259" key="2">
    <source>
        <dbReference type="Pfam" id="PF01738"/>
    </source>
</evidence>
<keyword evidence="3" id="KW-0378">Hydrolase</keyword>
<evidence type="ECO:0000256" key="1">
    <source>
        <dbReference type="SAM" id="MobiDB-lite"/>
    </source>
</evidence>
<evidence type="ECO:0000313" key="3">
    <source>
        <dbReference type="EMBL" id="WXA96247.1"/>
    </source>
</evidence>
<sequence length="309" mass="32112">MNDLQRYLVSEVATDHVDGLITRREAMRRLLLMGMTAAAASSLIAACSDSKDPNAPPNAPPSDASFDAGLDAGSDATLATQEITFGPQGNLLGAWAQAASPRGAVLVIHENRGLLDHFRAVATRFASAGYSALALDLLSEEGGTAAVARENDGGDAAVTAALNKVAGENPGRFVTDMRAALDELARRTPGVKLGAIGFCFGGGMIWRLVAAKDPRLAAAAPFYGPLPDGADFTGAVTAVLGVYGALDTRVNASQSAARTALEKASLPHEIVTYEGADHAFYNDTGARYNADAAAKAWAKVLDWYGQYIG</sequence>
<dbReference type="RefSeq" id="WP_394846863.1">
    <property type="nucleotide sequence ID" value="NZ_CP089982.1"/>
</dbReference>
<dbReference type="Proteomes" id="UP001379533">
    <property type="component" value="Chromosome"/>
</dbReference>
<protein>
    <submittedName>
        <fullName evidence="3">Dienelactone hydrolase family protein</fullName>
    </submittedName>
</protein>
<dbReference type="EMBL" id="CP089982">
    <property type="protein sequence ID" value="WXA96247.1"/>
    <property type="molecule type" value="Genomic_DNA"/>
</dbReference>
<reference evidence="3 4" key="1">
    <citation type="submission" date="2021-12" db="EMBL/GenBank/DDBJ databases">
        <title>Discovery of the Pendulisporaceae a myxobacterial family with distinct sporulation behavior and unique specialized metabolism.</title>
        <authorList>
            <person name="Garcia R."/>
            <person name="Popoff A."/>
            <person name="Bader C.D."/>
            <person name="Loehr J."/>
            <person name="Walesch S."/>
            <person name="Walt C."/>
            <person name="Boldt J."/>
            <person name="Bunk B."/>
            <person name="Haeckl F.J.F.P.J."/>
            <person name="Gunesch A.P."/>
            <person name="Birkelbach J."/>
            <person name="Nuebel U."/>
            <person name="Pietschmann T."/>
            <person name="Bach T."/>
            <person name="Mueller R."/>
        </authorList>
    </citation>
    <scope>NUCLEOTIDE SEQUENCE [LARGE SCALE GENOMIC DNA]</scope>
    <source>
        <strain evidence="3 4">MSr12523</strain>
    </source>
</reference>
<gene>
    <name evidence="3" type="ORF">LZC95_05280</name>
</gene>
<keyword evidence="4" id="KW-1185">Reference proteome</keyword>
<dbReference type="InterPro" id="IPR051049">
    <property type="entry name" value="Dienelactone_hydrolase-like"/>
</dbReference>
<proteinExistence type="predicted"/>
<dbReference type="Pfam" id="PF01738">
    <property type="entry name" value="DLH"/>
    <property type="match status" value="1"/>
</dbReference>
<dbReference type="GO" id="GO:0016787">
    <property type="term" value="F:hydrolase activity"/>
    <property type="evidence" value="ECO:0007669"/>
    <property type="project" value="UniProtKB-KW"/>
</dbReference>
<feature type="region of interest" description="Disordered" evidence="1">
    <location>
        <begin position="48"/>
        <end position="68"/>
    </location>
</feature>
<dbReference type="InterPro" id="IPR029058">
    <property type="entry name" value="AB_hydrolase_fold"/>
</dbReference>
<dbReference type="InterPro" id="IPR002925">
    <property type="entry name" value="Dienelactn_hydro"/>
</dbReference>
<organism evidence="3 4">
    <name type="scientific">Pendulispora brunnea</name>
    <dbReference type="NCBI Taxonomy" id="2905690"/>
    <lineage>
        <taxon>Bacteria</taxon>
        <taxon>Pseudomonadati</taxon>
        <taxon>Myxococcota</taxon>
        <taxon>Myxococcia</taxon>
        <taxon>Myxococcales</taxon>
        <taxon>Sorangiineae</taxon>
        <taxon>Pendulisporaceae</taxon>
        <taxon>Pendulispora</taxon>
    </lineage>
</organism>
<dbReference type="SUPFAM" id="SSF53474">
    <property type="entry name" value="alpha/beta-Hydrolases"/>
    <property type="match status" value="1"/>
</dbReference>
<name>A0ABZ2KFH2_9BACT</name>
<evidence type="ECO:0000313" key="4">
    <source>
        <dbReference type="Proteomes" id="UP001379533"/>
    </source>
</evidence>
<dbReference type="PANTHER" id="PTHR46623">
    <property type="entry name" value="CARBOXYMETHYLENEBUTENOLIDASE-RELATED"/>
    <property type="match status" value="1"/>
</dbReference>
<dbReference type="Gene3D" id="3.40.50.1820">
    <property type="entry name" value="alpha/beta hydrolase"/>
    <property type="match status" value="1"/>
</dbReference>
<feature type="domain" description="Dienelactone hydrolase" evidence="2">
    <location>
        <begin position="101"/>
        <end position="307"/>
    </location>
</feature>